<proteinExistence type="predicted"/>
<dbReference type="RefSeq" id="WP_097124365.1">
    <property type="nucleotide sequence ID" value="NZ_OCNH01000001.1"/>
</dbReference>
<name>A0A286F6I6_9BACT</name>
<keyword evidence="3" id="KW-0472">Membrane</keyword>
<dbReference type="Pfam" id="PF03808">
    <property type="entry name" value="Glyco_tran_WecG"/>
    <property type="match status" value="1"/>
</dbReference>
<sequence length="276" mass="30700">MFNTIHRVQLSSPAKSLPGRPKLKPERKVAISLGLTLLPYNTFIQAVIGAARQHEAAYCCFANVHMVIEAVKDAAFADAVNKSTWVTPDGVPLLWALRAFHRVRQERITGLDVLPSLLEEAAGNQLSVYFYGSTPSILEKCRVFCAECHPTLTIAGMYSPPFRALSADEEQQVIANINASGASMVFVSLGCPKQEKWMAAVSPRISAVLLGIGGALPVLVGAQKRAPRWMQRSGLEWVYRLVQEPRRLVGRYVTTNSLFVYHFLRGLYQYRIRNQV</sequence>
<gene>
    <name evidence="4" type="ORF">SAMN06269250_0671</name>
</gene>
<keyword evidence="3" id="KW-0812">Transmembrane</keyword>
<keyword evidence="5" id="KW-1185">Reference proteome</keyword>
<dbReference type="GO" id="GO:0016758">
    <property type="term" value="F:hexosyltransferase activity"/>
    <property type="evidence" value="ECO:0007669"/>
    <property type="project" value="TreeGrafter"/>
</dbReference>
<reference evidence="5" key="1">
    <citation type="submission" date="2017-09" db="EMBL/GenBank/DDBJ databases">
        <authorList>
            <person name="Varghese N."/>
            <person name="Submissions S."/>
        </authorList>
    </citation>
    <scope>NUCLEOTIDE SEQUENCE [LARGE SCALE GENOMIC DNA]</scope>
    <source>
        <strain evidence="5">DSM 29961</strain>
    </source>
</reference>
<dbReference type="CDD" id="cd06533">
    <property type="entry name" value="Glyco_transf_WecG_TagA"/>
    <property type="match status" value="1"/>
</dbReference>
<accession>A0A286F6I6</accession>
<dbReference type="EMBL" id="OCNH01000001">
    <property type="protein sequence ID" value="SOD78847.1"/>
    <property type="molecule type" value="Genomic_DNA"/>
</dbReference>
<dbReference type="InterPro" id="IPR004629">
    <property type="entry name" value="WecG_TagA_CpsF"/>
</dbReference>
<dbReference type="NCBIfam" id="TIGR00696">
    <property type="entry name" value="wecG_tagA_cpsF"/>
    <property type="match status" value="1"/>
</dbReference>
<evidence type="ECO:0000313" key="4">
    <source>
        <dbReference type="EMBL" id="SOD78847.1"/>
    </source>
</evidence>
<dbReference type="Proteomes" id="UP000219452">
    <property type="component" value="Unassembled WGS sequence"/>
</dbReference>
<keyword evidence="2 4" id="KW-0808">Transferase</keyword>
<dbReference type="PANTHER" id="PTHR34136:SF1">
    <property type="entry name" value="UDP-N-ACETYL-D-MANNOSAMINURONIC ACID TRANSFERASE"/>
    <property type="match status" value="1"/>
</dbReference>
<evidence type="ECO:0000256" key="1">
    <source>
        <dbReference type="ARBA" id="ARBA00022676"/>
    </source>
</evidence>
<keyword evidence="1" id="KW-0328">Glycosyltransferase</keyword>
<keyword evidence="3" id="KW-1133">Transmembrane helix</keyword>
<feature type="transmembrane region" description="Helical" evidence="3">
    <location>
        <begin position="197"/>
        <end position="222"/>
    </location>
</feature>
<dbReference type="PANTHER" id="PTHR34136">
    <property type="match status" value="1"/>
</dbReference>
<evidence type="ECO:0000256" key="2">
    <source>
        <dbReference type="ARBA" id="ARBA00022679"/>
    </source>
</evidence>
<evidence type="ECO:0000256" key="3">
    <source>
        <dbReference type="SAM" id="Phobius"/>
    </source>
</evidence>
<organism evidence="4 5">
    <name type="scientific">Spirosoma fluviale</name>
    <dbReference type="NCBI Taxonomy" id="1597977"/>
    <lineage>
        <taxon>Bacteria</taxon>
        <taxon>Pseudomonadati</taxon>
        <taxon>Bacteroidota</taxon>
        <taxon>Cytophagia</taxon>
        <taxon>Cytophagales</taxon>
        <taxon>Cytophagaceae</taxon>
        <taxon>Spirosoma</taxon>
    </lineage>
</organism>
<protein>
    <submittedName>
        <fullName evidence="4">N-acetylglucosaminyldiphosphoundecaprenol N-acetyl-beta-D-mannosaminyltransferase</fullName>
    </submittedName>
</protein>
<evidence type="ECO:0000313" key="5">
    <source>
        <dbReference type="Proteomes" id="UP000219452"/>
    </source>
</evidence>
<dbReference type="OrthoDB" id="9771846at2"/>
<dbReference type="AlphaFoldDB" id="A0A286F6I6"/>